<reference evidence="2" key="1">
    <citation type="submission" date="2018-02" db="EMBL/GenBank/DDBJ databases">
        <authorList>
            <person name="Hausmann B."/>
        </authorList>
    </citation>
    <scope>NUCLEOTIDE SEQUENCE [LARGE SCALE GENOMIC DNA]</scope>
    <source>
        <strain evidence="2">Peat soil MAG SbF1</strain>
    </source>
</reference>
<protein>
    <submittedName>
        <fullName evidence="1">Uncharacterized protein</fullName>
    </submittedName>
</protein>
<dbReference type="AlphaFoldDB" id="A0A2U3LQB2"/>
<evidence type="ECO:0000313" key="2">
    <source>
        <dbReference type="Proteomes" id="UP000238916"/>
    </source>
</evidence>
<name>A0A2U3LQB2_9FIRM</name>
<dbReference type="Proteomes" id="UP000238916">
    <property type="component" value="Unassembled WGS sequence"/>
</dbReference>
<gene>
    <name evidence="1" type="ORF">SBF1_7230003</name>
</gene>
<evidence type="ECO:0000313" key="1">
    <source>
        <dbReference type="EMBL" id="SPF54014.1"/>
    </source>
</evidence>
<accession>A0A2U3LQB2</accession>
<organism evidence="1 2">
    <name type="scientific">Candidatus Desulfosporosinus infrequens</name>
    <dbReference type="NCBI Taxonomy" id="2043169"/>
    <lineage>
        <taxon>Bacteria</taxon>
        <taxon>Bacillati</taxon>
        <taxon>Bacillota</taxon>
        <taxon>Clostridia</taxon>
        <taxon>Eubacteriales</taxon>
        <taxon>Desulfitobacteriaceae</taxon>
        <taxon>Desulfosporosinus</taxon>
    </lineage>
</organism>
<dbReference type="EMBL" id="OMOF01000694">
    <property type="protein sequence ID" value="SPF54014.1"/>
    <property type="molecule type" value="Genomic_DNA"/>
</dbReference>
<proteinExistence type="predicted"/>
<sequence length="34" mass="3852">MTNNFDENSQLSKIGKMAGKEKVVVDPDLVHIFF</sequence>